<sequence length="55" mass="6009">MLVFVEDAAEAIASSCVEVCDLVWVGDRCGQRVEWSGVRDALVRAVPVVELFELA</sequence>
<accession>A0A495JS54</accession>
<comment type="caution">
    <text evidence="1">The sequence shown here is derived from an EMBL/GenBank/DDBJ whole genome shotgun (WGS) entry which is preliminary data.</text>
</comment>
<dbReference type="EMBL" id="RBKT01000001">
    <property type="protein sequence ID" value="RKR91803.1"/>
    <property type="molecule type" value="Genomic_DNA"/>
</dbReference>
<organism evidence="1 2">
    <name type="scientific">Micromonospora pisi</name>
    <dbReference type="NCBI Taxonomy" id="589240"/>
    <lineage>
        <taxon>Bacteria</taxon>
        <taxon>Bacillati</taxon>
        <taxon>Actinomycetota</taxon>
        <taxon>Actinomycetes</taxon>
        <taxon>Micromonosporales</taxon>
        <taxon>Micromonosporaceae</taxon>
        <taxon>Micromonospora</taxon>
    </lineage>
</organism>
<evidence type="ECO:0000313" key="2">
    <source>
        <dbReference type="Proteomes" id="UP000277671"/>
    </source>
</evidence>
<dbReference type="Proteomes" id="UP000277671">
    <property type="component" value="Unassembled WGS sequence"/>
</dbReference>
<name>A0A495JS54_9ACTN</name>
<evidence type="ECO:0000313" key="1">
    <source>
        <dbReference type="EMBL" id="RKR91803.1"/>
    </source>
</evidence>
<protein>
    <submittedName>
        <fullName evidence="1">Uncharacterized protein</fullName>
    </submittedName>
</protein>
<keyword evidence="2" id="KW-1185">Reference proteome</keyword>
<reference evidence="1 2" key="1">
    <citation type="submission" date="2018-10" db="EMBL/GenBank/DDBJ databases">
        <title>Sequencing the genomes of 1000 actinobacteria strains.</title>
        <authorList>
            <person name="Klenk H.-P."/>
        </authorList>
    </citation>
    <scope>NUCLEOTIDE SEQUENCE [LARGE SCALE GENOMIC DNA]</scope>
    <source>
        <strain evidence="1 2">DSM 45175</strain>
    </source>
</reference>
<proteinExistence type="predicted"/>
<gene>
    <name evidence="1" type="ORF">BDK92_6216</name>
</gene>
<dbReference type="AlphaFoldDB" id="A0A495JS54"/>